<dbReference type="InterPro" id="IPR002100">
    <property type="entry name" value="TF_MADSbox"/>
</dbReference>
<keyword evidence="6" id="KW-0175">Coiled coil</keyword>
<feature type="coiled-coil region" evidence="6">
    <location>
        <begin position="102"/>
        <end position="177"/>
    </location>
</feature>
<dbReference type="GO" id="GO:0046983">
    <property type="term" value="F:protein dimerization activity"/>
    <property type="evidence" value="ECO:0007669"/>
    <property type="project" value="InterPro"/>
</dbReference>
<evidence type="ECO:0000259" key="7">
    <source>
        <dbReference type="PROSITE" id="PS50066"/>
    </source>
</evidence>
<dbReference type="Pfam" id="PF00319">
    <property type="entry name" value="SRF-TF"/>
    <property type="match status" value="1"/>
</dbReference>
<dbReference type="SMART" id="SM00432">
    <property type="entry name" value="MADS"/>
    <property type="match status" value="1"/>
</dbReference>
<dbReference type="PANTHER" id="PTHR11945">
    <property type="entry name" value="MADS BOX PROTEIN"/>
    <property type="match status" value="1"/>
</dbReference>
<proteinExistence type="predicted"/>
<evidence type="ECO:0000313" key="9">
    <source>
        <dbReference type="Proteomes" id="UP000734854"/>
    </source>
</evidence>
<evidence type="ECO:0000256" key="6">
    <source>
        <dbReference type="SAM" id="Coils"/>
    </source>
</evidence>
<keyword evidence="4" id="KW-0804">Transcription</keyword>
<dbReference type="GO" id="GO:0005634">
    <property type="term" value="C:nucleus"/>
    <property type="evidence" value="ECO:0007669"/>
    <property type="project" value="UniProtKB-SubCell"/>
</dbReference>
<dbReference type="GO" id="GO:0045944">
    <property type="term" value="P:positive regulation of transcription by RNA polymerase II"/>
    <property type="evidence" value="ECO:0007669"/>
    <property type="project" value="InterPro"/>
</dbReference>
<protein>
    <recommendedName>
        <fullName evidence="7">MADS-box domain-containing protein</fullName>
    </recommendedName>
</protein>
<evidence type="ECO:0000256" key="3">
    <source>
        <dbReference type="ARBA" id="ARBA00023125"/>
    </source>
</evidence>
<dbReference type="PANTHER" id="PTHR11945:SF629">
    <property type="entry name" value="OS02G0164450 PROTEIN"/>
    <property type="match status" value="1"/>
</dbReference>
<dbReference type="InterPro" id="IPR033896">
    <property type="entry name" value="MEF2-like_N"/>
</dbReference>
<dbReference type="OrthoDB" id="1390705at2759"/>
<dbReference type="GO" id="GO:0000981">
    <property type="term" value="F:DNA-binding transcription factor activity, RNA polymerase II-specific"/>
    <property type="evidence" value="ECO:0007669"/>
    <property type="project" value="TreeGrafter"/>
</dbReference>
<dbReference type="GO" id="GO:0000978">
    <property type="term" value="F:RNA polymerase II cis-regulatory region sequence-specific DNA binding"/>
    <property type="evidence" value="ECO:0007669"/>
    <property type="project" value="TreeGrafter"/>
</dbReference>
<comment type="subcellular location">
    <subcellularLocation>
        <location evidence="1">Nucleus</location>
    </subcellularLocation>
</comment>
<keyword evidence="2" id="KW-0805">Transcription regulation</keyword>
<keyword evidence="9" id="KW-1185">Reference proteome</keyword>
<evidence type="ECO:0000256" key="2">
    <source>
        <dbReference type="ARBA" id="ARBA00023015"/>
    </source>
</evidence>
<organism evidence="8 9">
    <name type="scientific">Zingiber officinale</name>
    <name type="common">Ginger</name>
    <name type="synonym">Amomum zingiber</name>
    <dbReference type="NCBI Taxonomy" id="94328"/>
    <lineage>
        <taxon>Eukaryota</taxon>
        <taxon>Viridiplantae</taxon>
        <taxon>Streptophyta</taxon>
        <taxon>Embryophyta</taxon>
        <taxon>Tracheophyta</taxon>
        <taxon>Spermatophyta</taxon>
        <taxon>Magnoliopsida</taxon>
        <taxon>Liliopsida</taxon>
        <taxon>Zingiberales</taxon>
        <taxon>Zingiberaceae</taxon>
        <taxon>Zingiber</taxon>
    </lineage>
</organism>
<gene>
    <name evidence="8" type="ORF">ZIOFF_007349</name>
</gene>
<name>A0A8J5HX15_ZINOF</name>
<sequence length="238" mass="26053">MVRRKKSMGRQKIEIKRIQNEEARQVCFSKRRSGVFKKASELSILCGAEISVVVFSPAGKVFSFGHPSVEAVVDRFLVGNPRRQHPACSGGGGLDSHREAAVRELNRKCMELHDMVEAEKKKRDALEKEIKKEKEGEAGSWSWDGDEDVERLGMEGLQELERRLVELRSDAARRADQLLQKSFVFKPQFLAAAPLGSGGAGAAAGVHAVKNEAADVHYPGLDAGGFGGYGHGFFSSTI</sequence>
<reference evidence="8 9" key="1">
    <citation type="submission" date="2020-08" db="EMBL/GenBank/DDBJ databases">
        <title>Plant Genome Project.</title>
        <authorList>
            <person name="Zhang R.-G."/>
        </authorList>
    </citation>
    <scope>NUCLEOTIDE SEQUENCE [LARGE SCALE GENOMIC DNA]</scope>
    <source>
        <tissue evidence="8">Rhizome</tissue>
    </source>
</reference>
<accession>A0A8J5HX15</accession>
<dbReference type="Proteomes" id="UP000734854">
    <property type="component" value="Unassembled WGS sequence"/>
</dbReference>
<dbReference type="CDD" id="cd00265">
    <property type="entry name" value="MADS_MEF2_like"/>
    <property type="match status" value="1"/>
</dbReference>
<evidence type="ECO:0000313" key="8">
    <source>
        <dbReference type="EMBL" id="KAG6533477.1"/>
    </source>
</evidence>
<evidence type="ECO:0000256" key="1">
    <source>
        <dbReference type="ARBA" id="ARBA00004123"/>
    </source>
</evidence>
<evidence type="ECO:0000256" key="4">
    <source>
        <dbReference type="ARBA" id="ARBA00023163"/>
    </source>
</evidence>
<evidence type="ECO:0000256" key="5">
    <source>
        <dbReference type="ARBA" id="ARBA00023242"/>
    </source>
</evidence>
<keyword evidence="5" id="KW-0539">Nucleus</keyword>
<dbReference type="PROSITE" id="PS50066">
    <property type="entry name" value="MADS_BOX_2"/>
    <property type="match status" value="1"/>
</dbReference>
<dbReference type="FunFam" id="3.40.1810.10:FF:000006">
    <property type="entry name" value="Agamous-like MADS-box protein AGL62"/>
    <property type="match status" value="1"/>
</dbReference>
<feature type="domain" description="MADS-box" evidence="7">
    <location>
        <begin position="8"/>
        <end position="68"/>
    </location>
</feature>
<keyword evidence="3" id="KW-0238">DNA-binding</keyword>
<dbReference type="AlphaFoldDB" id="A0A8J5HX15"/>
<dbReference type="EMBL" id="JACMSC010000002">
    <property type="protein sequence ID" value="KAG6533477.1"/>
    <property type="molecule type" value="Genomic_DNA"/>
</dbReference>
<comment type="caution">
    <text evidence="8">The sequence shown here is derived from an EMBL/GenBank/DDBJ whole genome shotgun (WGS) entry which is preliminary data.</text>
</comment>